<feature type="region of interest" description="Disordered" evidence="1">
    <location>
        <begin position="783"/>
        <end position="805"/>
    </location>
</feature>
<sequence>MLSIKKHFFKTLLSLGLIASLAACNSSDIPVSTSTTTATDISGIVSLGPVQNAAVTAYDFSTGTQGAAIPINNSTTDVSITNADGTFTMATTSSDGPVLLCSKGGTYYEPASTATMNNNGVMEKVKISFVDADELCAIVNFKAEQTKTIAITYYTNLAYALVKYKLANPDPANLMTTTIIIDNANQLISDWIGVDIINTLPIDPTDPATANTTLSNEHKYGIANAAVSSLVKEINMMGMMPANNMMAYSDTSNSKILALIAFEDLKADGLLNGKTNAPGAAGILQINNQAISKIIYRNDLGKNISIFAKSTENKTSLTPTSIPDSITPFDTAVANFLAEIFIVTPDTNTPPVAKDDPDATLNIAAFPVALNNSTVITVLDNDTDVDNDPLTAMMVSATAQAANGSTATLDTVNKTIIYNSGNLIAGDTDSFTYFAFDGYVMSLTPATVSVVVVTAGNTPPVANNVDLTVTAGDTINLVAINPAAPTVNPLGSDADNNPLTVASVTMPSGSGGSTTTLINGSIDFTAGSEEVVTFDFTLTDSIDVSNVGTVTVTVIPTPLTVSPDTATLGVGETKQFSATGGVAPFTWSVANVDQTIGIVALVTIDNTGLLTAVEAGKVIVTVTDANGVTDSSGTISITAAPAPDVVNVSPDTASVIVPNTLQFSATDGTAPYKWTVSNTAIATIDIDTGVLSPISEGSVTVTATDANGVTDTTGDIKIEDAIAVTPDTATINGNEQLQFNATGGDNTYTWSSSNLTAGTINLNTGLFIATIFRGEQARTTTITATDSHGHTDTSGTITVNPSRMR</sequence>
<organism evidence="3">
    <name type="scientific">hydrothermal vent metagenome</name>
    <dbReference type="NCBI Taxonomy" id="652676"/>
    <lineage>
        <taxon>unclassified sequences</taxon>
        <taxon>metagenomes</taxon>
        <taxon>ecological metagenomes</taxon>
    </lineage>
</organism>
<feature type="domain" description="BIG2" evidence="2">
    <location>
        <begin position="718"/>
        <end position="796"/>
    </location>
</feature>
<dbReference type="PROSITE" id="PS51257">
    <property type="entry name" value="PROKAR_LIPOPROTEIN"/>
    <property type="match status" value="1"/>
</dbReference>
<feature type="domain" description="BIG2" evidence="2">
    <location>
        <begin position="642"/>
        <end position="713"/>
    </location>
</feature>
<dbReference type="InterPro" id="IPR003343">
    <property type="entry name" value="Big_2"/>
</dbReference>
<reference evidence="3" key="1">
    <citation type="submission" date="2018-06" db="EMBL/GenBank/DDBJ databases">
        <authorList>
            <person name="Zhirakovskaya E."/>
        </authorList>
    </citation>
    <scope>NUCLEOTIDE SEQUENCE</scope>
</reference>
<proteinExistence type="predicted"/>
<evidence type="ECO:0000313" key="3">
    <source>
        <dbReference type="EMBL" id="VAW94445.1"/>
    </source>
</evidence>
<accession>A0A3B0ZLP1</accession>
<evidence type="ECO:0000256" key="1">
    <source>
        <dbReference type="SAM" id="MobiDB-lite"/>
    </source>
</evidence>
<dbReference type="SUPFAM" id="SSF49373">
    <property type="entry name" value="Invasin/intimin cell-adhesion fragments"/>
    <property type="match status" value="1"/>
</dbReference>
<dbReference type="Pfam" id="PF02368">
    <property type="entry name" value="Big_2"/>
    <property type="match status" value="2"/>
</dbReference>
<feature type="domain" description="BIG2" evidence="2">
    <location>
        <begin position="555"/>
        <end position="634"/>
    </location>
</feature>
<dbReference type="Gene3D" id="2.60.40.1080">
    <property type="match status" value="3"/>
</dbReference>
<protein>
    <recommendedName>
        <fullName evidence="2">BIG2 domain-containing protein</fullName>
    </recommendedName>
</protein>
<evidence type="ECO:0000259" key="2">
    <source>
        <dbReference type="SMART" id="SM00635"/>
    </source>
</evidence>
<name>A0A3B0ZLP1_9ZZZZ</name>
<dbReference type="Pfam" id="PF17963">
    <property type="entry name" value="Big_9"/>
    <property type="match status" value="2"/>
</dbReference>
<dbReference type="EMBL" id="UOFS01000017">
    <property type="protein sequence ID" value="VAW94445.1"/>
    <property type="molecule type" value="Genomic_DNA"/>
</dbReference>
<dbReference type="AlphaFoldDB" id="A0A3B0ZLP1"/>
<gene>
    <name evidence="3" type="ORF">MNBD_GAMMA22-3056</name>
</gene>
<dbReference type="InterPro" id="IPR008964">
    <property type="entry name" value="Invasin/intimin_cell_adhesion"/>
</dbReference>
<dbReference type="SMART" id="SM00635">
    <property type="entry name" value="BID_2"/>
    <property type="match status" value="3"/>
</dbReference>